<gene>
    <name evidence="1" type="ORF">BKA67DRAFT_519313</name>
</gene>
<dbReference type="EMBL" id="JAGPXC010000005">
    <property type="protein sequence ID" value="KAH6653392.1"/>
    <property type="molecule type" value="Genomic_DNA"/>
</dbReference>
<dbReference type="Gene3D" id="3.40.50.1580">
    <property type="entry name" value="Nucleoside phosphorylase domain"/>
    <property type="match status" value="1"/>
</dbReference>
<feature type="non-terminal residue" evidence="1">
    <location>
        <position position="1"/>
    </location>
</feature>
<dbReference type="RefSeq" id="XP_045957669.1">
    <property type="nucleotide sequence ID" value="XM_046098090.1"/>
</dbReference>
<sequence length="53" mass="5667">PCVGVKGVCDYADSHKNKKWQPFAAATTASVTKAILGQYTQTDNPANYGITHV</sequence>
<organism evidence="1 2">
    <name type="scientific">Truncatella angustata</name>
    <dbReference type="NCBI Taxonomy" id="152316"/>
    <lineage>
        <taxon>Eukaryota</taxon>
        <taxon>Fungi</taxon>
        <taxon>Dikarya</taxon>
        <taxon>Ascomycota</taxon>
        <taxon>Pezizomycotina</taxon>
        <taxon>Sordariomycetes</taxon>
        <taxon>Xylariomycetidae</taxon>
        <taxon>Amphisphaeriales</taxon>
        <taxon>Sporocadaceae</taxon>
        <taxon>Truncatella</taxon>
    </lineage>
</organism>
<name>A0A9P8UJQ5_9PEZI</name>
<accession>A0A9P8UJQ5</accession>
<dbReference type="Proteomes" id="UP000758603">
    <property type="component" value="Unassembled WGS sequence"/>
</dbReference>
<comment type="caution">
    <text evidence="1">The sequence shown here is derived from an EMBL/GenBank/DDBJ whole genome shotgun (WGS) entry which is preliminary data.</text>
</comment>
<dbReference type="InterPro" id="IPR053137">
    <property type="entry name" value="NLR-like"/>
</dbReference>
<dbReference type="PANTHER" id="PTHR46082:SF6">
    <property type="entry name" value="AAA+ ATPASE DOMAIN-CONTAINING PROTEIN-RELATED"/>
    <property type="match status" value="1"/>
</dbReference>
<dbReference type="GO" id="GO:0003824">
    <property type="term" value="F:catalytic activity"/>
    <property type="evidence" value="ECO:0007669"/>
    <property type="project" value="InterPro"/>
</dbReference>
<dbReference type="InterPro" id="IPR035994">
    <property type="entry name" value="Nucleoside_phosphorylase_sf"/>
</dbReference>
<dbReference type="PANTHER" id="PTHR46082">
    <property type="entry name" value="ATP/GTP-BINDING PROTEIN-RELATED"/>
    <property type="match status" value="1"/>
</dbReference>
<evidence type="ECO:0000313" key="2">
    <source>
        <dbReference type="Proteomes" id="UP000758603"/>
    </source>
</evidence>
<dbReference type="SUPFAM" id="SSF53167">
    <property type="entry name" value="Purine and uridine phosphorylases"/>
    <property type="match status" value="1"/>
</dbReference>
<dbReference type="GO" id="GO:0009116">
    <property type="term" value="P:nucleoside metabolic process"/>
    <property type="evidence" value="ECO:0007669"/>
    <property type="project" value="InterPro"/>
</dbReference>
<dbReference type="GeneID" id="70126982"/>
<proteinExistence type="predicted"/>
<evidence type="ECO:0000313" key="1">
    <source>
        <dbReference type="EMBL" id="KAH6653392.1"/>
    </source>
</evidence>
<reference evidence="1" key="1">
    <citation type="journal article" date="2021" name="Nat. Commun.">
        <title>Genetic determinants of endophytism in the Arabidopsis root mycobiome.</title>
        <authorList>
            <person name="Mesny F."/>
            <person name="Miyauchi S."/>
            <person name="Thiergart T."/>
            <person name="Pickel B."/>
            <person name="Atanasova L."/>
            <person name="Karlsson M."/>
            <person name="Huettel B."/>
            <person name="Barry K.W."/>
            <person name="Haridas S."/>
            <person name="Chen C."/>
            <person name="Bauer D."/>
            <person name="Andreopoulos W."/>
            <person name="Pangilinan J."/>
            <person name="LaButti K."/>
            <person name="Riley R."/>
            <person name="Lipzen A."/>
            <person name="Clum A."/>
            <person name="Drula E."/>
            <person name="Henrissat B."/>
            <person name="Kohler A."/>
            <person name="Grigoriev I.V."/>
            <person name="Martin F.M."/>
            <person name="Hacquard S."/>
        </authorList>
    </citation>
    <scope>NUCLEOTIDE SEQUENCE</scope>
    <source>
        <strain evidence="1">MPI-SDFR-AT-0073</strain>
    </source>
</reference>
<dbReference type="OrthoDB" id="4756139at2759"/>
<keyword evidence="2" id="KW-1185">Reference proteome</keyword>
<dbReference type="AlphaFoldDB" id="A0A9P8UJQ5"/>
<protein>
    <submittedName>
        <fullName evidence="1">Uncharacterized protein</fullName>
    </submittedName>
</protein>